<keyword evidence="1" id="KW-0812">Transmembrane</keyword>
<dbReference type="KEGG" id="iis:EYM_05990"/>
<evidence type="ECO:0000313" key="3">
    <source>
        <dbReference type="Proteomes" id="UP000060778"/>
    </source>
</evidence>
<evidence type="ECO:0008006" key="4">
    <source>
        <dbReference type="Google" id="ProtNLM"/>
    </source>
</evidence>
<reference evidence="2 3" key="1">
    <citation type="submission" date="2013-11" db="EMBL/GenBank/DDBJ databases">
        <title>Comparative genomics of Ignicoccus.</title>
        <authorList>
            <person name="Podar M."/>
        </authorList>
    </citation>
    <scope>NUCLEOTIDE SEQUENCE [LARGE SCALE GENOMIC DNA]</scope>
    <source>
        <strain evidence="2 3">DSM 13165</strain>
    </source>
</reference>
<keyword evidence="1" id="KW-0472">Membrane</keyword>
<dbReference type="Proteomes" id="UP000060778">
    <property type="component" value="Chromosome"/>
</dbReference>
<dbReference type="GeneID" id="30680578"/>
<organism evidence="2 3">
    <name type="scientific">Ignicoccus islandicus DSM 13165</name>
    <dbReference type="NCBI Taxonomy" id="940295"/>
    <lineage>
        <taxon>Archaea</taxon>
        <taxon>Thermoproteota</taxon>
        <taxon>Thermoprotei</taxon>
        <taxon>Desulfurococcales</taxon>
        <taxon>Desulfurococcaceae</taxon>
        <taxon>Ignicoccus</taxon>
    </lineage>
</organism>
<dbReference type="RefSeq" id="WP_075050097.1">
    <property type="nucleotide sequence ID" value="NZ_CP006867.1"/>
</dbReference>
<keyword evidence="1" id="KW-1133">Transmembrane helix</keyword>
<name>A0A0U3FQM2_9CREN</name>
<sequence>MKALVTALLLSALVSAYIVGAPEPHCSTCHTPANPVKFEVKGLPKYYVPGKEYNVTIAITEKCEGKCCEGFYFSIPAGDVKVSDPKAMKVERPPFGTPYLTHTEEGRFRTSWSFKWIAPKERIPLTFTVSVLKANCDNEPTGDNFSIKEIKVYPEGYVPPKSSNRLPYLIIGVASIAIATLLLILAIA</sequence>
<accession>A0A0U3FQM2</accession>
<dbReference type="AlphaFoldDB" id="A0A0U3FQM2"/>
<keyword evidence="3" id="KW-1185">Reference proteome</keyword>
<dbReference type="InterPro" id="IPR042307">
    <property type="entry name" value="Reeler_sf"/>
</dbReference>
<dbReference type="STRING" id="940295.EYM_05990"/>
<protein>
    <recommendedName>
        <fullName evidence="4">Reelin domain-containing protein</fullName>
    </recommendedName>
</protein>
<gene>
    <name evidence="2" type="ORF">EYM_05990</name>
</gene>
<feature type="transmembrane region" description="Helical" evidence="1">
    <location>
        <begin position="166"/>
        <end position="187"/>
    </location>
</feature>
<proteinExistence type="predicted"/>
<evidence type="ECO:0000313" key="2">
    <source>
        <dbReference type="EMBL" id="ALU12639.1"/>
    </source>
</evidence>
<dbReference type="Gene3D" id="2.60.40.4060">
    <property type="entry name" value="Reeler domain"/>
    <property type="match status" value="1"/>
</dbReference>
<dbReference type="NCBIfam" id="NF041895">
    <property type="entry name" value="choice_anch_V"/>
    <property type="match status" value="1"/>
</dbReference>
<evidence type="ECO:0000256" key="1">
    <source>
        <dbReference type="SAM" id="Phobius"/>
    </source>
</evidence>
<dbReference type="EMBL" id="CP006867">
    <property type="protein sequence ID" value="ALU12639.1"/>
    <property type="molecule type" value="Genomic_DNA"/>
</dbReference>